<accession>A0A1E5GRK7</accession>
<feature type="transmembrane region" description="Helical" evidence="1">
    <location>
        <begin position="85"/>
        <end position="105"/>
    </location>
</feature>
<feature type="transmembrane region" description="Helical" evidence="1">
    <location>
        <begin position="186"/>
        <end position="211"/>
    </location>
</feature>
<feature type="transmembrane region" description="Helical" evidence="1">
    <location>
        <begin position="125"/>
        <end position="146"/>
    </location>
</feature>
<evidence type="ECO:0000256" key="1">
    <source>
        <dbReference type="SAM" id="Phobius"/>
    </source>
</evidence>
<feature type="transmembrane region" description="Helical" evidence="1">
    <location>
        <begin position="223"/>
        <end position="246"/>
    </location>
</feature>
<dbReference type="Proteomes" id="UP000094764">
    <property type="component" value="Unassembled WGS sequence"/>
</dbReference>
<comment type="caution">
    <text evidence="3">The sequence shown here is derived from an EMBL/GenBank/DDBJ whole genome shotgun (WGS) entry which is preliminary data.</text>
</comment>
<dbReference type="GO" id="GO:0016747">
    <property type="term" value="F:acyltransferase activity, transferring groups other than amino-acyl groups"/>
    <property type="evidence" value="ECO:0007669"/>
    <property type="project" value="InterPro"/>
</dbReference>
<organism evidence="3 4">
    <name type="scientific">Enterococcus quebecensis</name>
    <dbReference type="NCBI Taxonomy" id="903983"/>
    <lineage>
        <taxon>Bacteria</taxon>
        <taxon>Bacillati</taxon>
        <taxon>Bacillota</taxon>
        <taxon>Bacilli</taxon>
        <taxon>Lactobacillales</taxon>
        <taxon>Enterococcaceae</taxon>
        <taxon>Enterococcus</taxon>
    </lineage>
</organism>
<dbReference type="InterPro" id="IPR002656">
    <property type="entry name" value="Acyl_transf_3_dom"/>
</dbReference>
<feature type="transmembrane region" description="Helical" evidence="1">
    <location>
        <begin position="312"/>
        <end position="333"/>
    </location>
</feature>
<dbReference type="EMBL" id="MIKB01000016">
    <property type="protein sequence ID" value="OEG15312.1"/>
    <property type="molecule type" value="Genomic_DNA"/>
</dbReference>
<name>A0A1E5GRK7_9ENTE</name>
<feature type="transmembrane region" description="Helical" evidence="1">
    <location>
        <begin position="153"/>
        <end position="174"/>
    </location>
</feature>
<dbReference type="Pfam" id="PF01757">
    <property type="entry name" value="Acyl_transf_3"/>
    <property type="match status" value="1"/>
</dbReference>
<sequence length="359" mass="41894">MDRSVNVQRVSNYGIDIIKYAAAILVICFHCESVFQNPEINHLFKNVLCRVAVPFFLISSSYFVRKGQKHSSDYIKRYLQSLTKSYLFWSLVYLPVGFMWIQQNYSLSPTLYPIALVVGLFYTGTYYHLWYIPATIFGIFCVHWLLKKISYVVLFGVATAMYLFGSLETYYGYIENEGLKLFFDQYMNMFITTRNGLFFAVIFVAIGFFLWDYREKILGYQKYFGLLVILTGIVLVGEGIAVYSNVGIDKNFMVMLIPFTACLFCWSLHIKMNVKINIKHLRDLGKYYFFIHPLCILWAANLVNSYDFFANAWLQLIVTLIATHLLSTLVITLSKQLPYYYFDLGLMLRINGLYMQQLI</sequence>
<dbReference type="STRING" id="903983.BCR23_10790"/>
<proteinExistence type="predicted"/>
<dbReference type="AlphaFoldDB" id="A0A1E5GRK7"/>
<keyword evidence="4" id="KW-1185">Reference proteome</keyword>
<keyword evidence="1" id="KW-1133">Transmembrane helix</keyword>
<feature type="transmembrane region" description="Helical" evidence="1">
    <location>
        <begin position="252"/>
        <end position="272"/>
    </location>
</feature>
<reference evidence="4" key="1">
    <citation type="submission" date="2016-09" db="EMBL/GenBank/DDBJ databases">
        <authorList>
            <person name="Gulvik C.A."/>
        </authorList>
    </citation>
    <scope>NUCLEOTIDE SEQUENCE [LARGE SCALE GENOMIC DNA]</scope>
    <source>
        <strain evidence="4">LMG 26306</strain>
    </source>
</reference>
<evidence type="ECO:0000313" key="4">
    <source>
        <dbReference type="Proteomes" id="UP000094764"/>
    </source>
</evidence>
<protein>
    <recommendedName>
        <fullName evidence="2">Acyltransferase 3 domain-containing protein</fullName>
    </recommendedName>
</protein>
<evidence type="ECO:0000313" key="3">
    <source>
        <dbReference type="EMBL" id="OEG15312.1"/>
    </source>
</evidence>
<keyword evidence="1" id="KW-0472">Membrane</keyword>
<feature type="transmembrane region" description="Helical" evidence="1">
    <location>
        <begin position="284"/>
        <end position="300"/>
    </location>
</feature>
<gene>
    <name evidence="3" type="ORF">BCR23_10790</name>
</gene>
<feature type="domain" description="Acyltransferase 3" evidence="2">
    <location>
        <begin position="12"/>
        <end position="330"/>
    </location>
</feature>
<keyword evidence="1" id="KW-0812">Transmembrane</keyword>
<evidence type="ECO:0000259" key="2">
    <source>
        <dbReference type="Pfam" id="PF01757"/>
    </source>
</evidence>
<dbReference type="OrthoDB" id="5808342at2"/>